<dbReference type="CDD" id="cd00438">
    <property type="entry name" value="cupin_RmlC"/>
    <property type="match status" value="1"/>
</dbReference>
<dbReference type="AlphaFoldDB" id="A0A8H9M2B6"/>
<dbReference type="Gene3D" id="2.60.120.10">
    <property type="entry name" value="Jelly Rolls"/>
    <property type="match status" value="1"/>
</dbReference>
<organism evidence="9 10">
    <name type="scientific">Vreelandella hamiltonii</name>
    <dbReference type="NCBI Taxonomy" id="502829"/>
    <lineage>
        <taxon>Bacteria</taxon>
        <taxon>Pseudomonadati</taxon>
        <taxon>Pseudomonadota</taxon>
        <taxon>Gammaproteobacteria</taxon>
        <taxon>Oceanospirillales</taxon>
        <taxon>Halomonadaceae</taxon>
        <taxon>Vreelandella</taxon>
    </lineage>
</organism>
<dbReference type="UniPathway" id="UPA00124"/>
<dbReference type="PANTHER" id="PTHR21047:SF2">
    <property type="entry name" value="THYMIDINE DIPHOSPHO-4-KETO-RHAMNOSE 3,5-EPIMERASE"/>
    <property type="match status" value="1"/>
</dbReference>
<evidence type="ECO:0000313" key="9">
    <source>
        <dbReference type="EMBL" id="GGW41977.1"/>
    </source>
</evidence>
<evidence type="ECO:0000256" key="4">
    <source>
        <dbReference type="ARBA" id="ARBA00019595"/>
    </source>
</evidence>
<dbReference type="PANTHER" id="PTHR21047">
    <property type="entry name" value="DTDP-6-DEOXY-D-GLUCOSE-3,5 EPIMERASE"/>
    <property type="match status" value="1"/>
</dbReference>
<feature type="region of interest" description="Disordered" evidence="8">
    <location>
        <begin position="163"/>
        <end position="182"/>
    </location>
</feature>
<feature type="site" description="Participates in a stacking interaction with the thymidine ring of dTDP-4-oxo-6-deoxyglucose" evidence="6">
    <location>
        <position position="136"/>
    </location>
</feature>
<evidence type="ECO:0000256" key="3">
    <source>
        <dbReference type="ARBA" id="ARBA00012098"/>
    </source>
</evidence>
<comment type="pathway">
    <text evidence="7">Carbohydrate biosynthesis; dTDP-L-rhamnose biosynthesis.</text>
</comment>
<dbReference type="EMBL" id="BMXN01000042">
    <property type="protein sequence ID" value="GGW41977.1"/>
    <property type="molecule type" value="Genomic_DNA"/>
</dbReference>
<gene>
    <name evidence="9" type="ORF">GCM10007157_35400</name>
</gene>
<comment type="caution">
    <text evidence="9">The sequence shown here is derived from an EMBL/GenBank/DDBJ whole genome shotgun (WGS) entry which is preliminary data.</text>
</comment>
<dbReference type="RefSeq" id="WP_096923259.1">
    <property type="nucleotide sequence ID" value="NZ_BMXN01000042.1"/>
</dbReference>
<dbReference type="Pfam" id="PF00908">
    <property type="entry name" value="dTDP_sugar_isom"/>
    <property type="match status" value="1"/>
</dbReference>
<proteinExistence type="inferred from homology"/>
<evidence type="ECO:0000256" key="6">
    <source>
        <dbReference type="PIRSR" id="PIRSR600888-3"/>
    </source>
</evidence>
<feature type="active site" description="Proton acceptor" evidence="5">
    <location>
        <position position="61"/>
    </location>
</feature>
<accession>A0A8H9M2B6</accession>
<feature type="active site" description="Proton donor" evidence="5">
    <location>
        <position position="130"/>
    </location>
</feature>
<comment type="subunit">
    <text evidence="7">Homodimer.</text>
</comment>
<evidence type="ECO:0000313" key="10">
    <source>
        <dbReference type="Proteomes" id="UP000623776"/>
    </source>
</evidence>
<dbReference type="InterPro" id="IPR011051">
    <property type="entry name" value="RmlC_Cupin_sf"/>
</dbReference>
<dbReference type="EC" id="5.1.3.13" evidence="3 7"/>
<dbReference type="GO" id="GO:0008830">
    <property type="term" value="F:dTDP-4-dehydrorhamnose 3,5-epimerase activity"/>
    <property type="evidence" value="ECO:0007669"/>
    <property type="project" value="UniProtKB-UniRule"/>
</dbReference>
<comment type="similarity">
    <text evidence="7">Belongs to the dTDP-4-dehydrorhamnose 3,5-epimerase family.</text>
</comment>
<sequence length="182" mass="20821">MKYEKLAIPEVVLLTPQVFGDERGFFMETFRQSEFETHCGPYQFVQDNHSKSKHGILRGLHYQHQQPQGKLVRVTQGEVFDVAVDMRASSATFGQWVGVHLSADNKQMLWVPPGFAHGFYVTSDEAEFQYKCTDYYAPGDEVSIRWDDPSLAITWPLSEHQRPTLSNKDAQGLSLHEAPQFK</sequence>
<keyword evidence="10" id="KW-1185">Reference proteome</keyword>
<dbReference type="Proteomes" id="UP000623776">
    <property type="component" value="Unassembled WGS sequence"/>
</dbReference>
<comment type="function">
    <text evidence="2 7">Catalyzes the epimerization of the C3' and C5'positions of dTDP-6-deoxy-D-xylo-4-hexulose, forming dTDP-6-deoxy-L-lyxo-4-hexulose.</text>
</comment>
<evidence type="ECO:0000256" key="2">
    <source>
        <dbReference type="ARBA" id="ARBA00001997"/>
    </source>
</evidence>
<dbReference type="NCBIfam" id="TIGR01221">
    <property type="entry name" value="rmlC"/>
    <property type="match status" value="1"/>
</dbReference>
<evidence type="ECO:0000256" key="1">
    <source>
        <dbReference type="ARBA" id="ARBA00001298"/>
    </source>
</evidence>
<dbReference type="GO" id="GO:0019305">
    <property type="term" value="P:dTDP-rhamnose biosynthetic process"/>
    <property type="evidence" value="ECO:0007669"/>
    <property type="project" value="UniProtKB-UniRule"/>
</dbReference>
<reference evidence="10" key="1">
    <citation type="journal article" date="2019" name="Int. J. Syst. Evol. Microbiol.">
        <title>The Global Catalogue of Microorganisms (GCM) 10K type strain sequencing project: providing services to taxonomists for standard genome sequencing and annotation.</title>
        <authorList>
            <consortium name="The Broad Institute Genomics Platform"/>
            <consortium name="The Broad Institute Genome Sequencing Center for Infectious Disease"/>
            <person name="Wu L."/>
            <person name="Ma J."/>
        </authorList>
    </citation>
    <scope>NUCLEOTIDE SEQUENCE [LARGE SCALE GENOMIC DNA]</scope>
    <source>
        <strain evidence="10">KCTC 22154</strain>
    </source>
</reference>
<evidence type="ECO:0000256" key="7">
    <source>
        <dbReference type="RuleBase" id="RU364069"/>
    </source>
</evidence>
<dbReference type="GO" id="GO:0000271">
    <property type="term" value="P:polysaccharide biosynthetic process"/>
    <property type="evidence" value="ECO:0007669"/>
    <property type="project" value="TreeGrafter"/>
</dbReference>
<protein>
    <recommendedName>
        <fullName evidence="4 7">dTDP-4-dehydrorhamnose 3,5-epimerase</fullName>
        <ecNumber evidence="3 7">5.1.3.13</ecNumber>
    </recommendedName>
    <alternativeName>
        <fullName evidence="7">Thymidine diphospho-4-keto-rhamnose 3,5-epimerase</fullName>
    </alternativeName>
</protein>
<name>A0A8H9M2B6_9GAMM</name>
<dbReference type="InterPro" id="IPR000888">
    <property type="entry name" value="RmlC-like"/>
</dbReference>
<keyword evidence="7" id="KW-0413">Isomerase</keyword>
<dbReference type="GO" id="GO:0005829">
    <property type="term" value="C:cytosol"/>
    <property type="evidence" value="ECO:0007669"/>
    <property type="project" value="TreeGrafter"/>
</dbReference>
<evidence type="ECO:0000256" key="8">
    <source>
        <dbReference type="SAM" id="MobiDB-lite"/>
    </source>
</evidence>
<comment type="catalytic activity">
    <reaction evidence="1 7">
        <text>dTDP-4-dehydro-6-deoxy-alpha-D-glucose = dTDP-4-dehydro-beta-L-rhamnose</text>
        <dbReference type="Rhea" id="RHEA:16969"/>
        <dbReference type="ChEBI" id="CHEBI:57649"/>
        <dbReference type="ChEBI" id="CHEBI:62830"/>
        <dbReference type="EC" id="5.1.3.13"/>
    </reaction>
</comment>
<evidence type="ECO:0000256" key="5">
    <source>
        <dbReference type="PIRSR" id="PIRSR600888-1"/>
    </source>
</evidence>
<dbReference type="InterPro" id="IPR014710">
    <property type="entry name" value="RmlC-like_jellyroll"/>
</dbReference>
<dbReference type="SUPFAM" id="SSF51182">
    <property type="entry name" value="RmlC-like cupins"/>
    <property type="match status" value="1"/>
</dbReference>